<dbReference type="InterPro" id="IPR014718">
    <property type="entry name" value="GH-type_carb-bd"/>
</dbReference>
<evidence type="ECO:0000256" key="3">
    <source>
        <dbReference type="ARBA" id="ARBA00006206"/>
    </source>
</evidence>
<dbReference type="PANTHER" id="PTHR10091">
    <property type="entry name" value="ALDOSE-1-EPIMERASE"/>
    <property type="match status" value="1"/>
</dbReference>
<evidence type="ECO:0000256" key="11">
    <source>
        <dbReference type="PIRSR" id="PIRSR005096-3"/>
    </source>
</evidence>
<evidence type="ECO:0000256" key="7">
    <source>
        <dbReference type="ARBA" id="ARBA00023277"/>
    </source>
</evidence>
<dbReference type="SUPFAM" id="SSF74650">
    <property type="entry name" value="Galactose mutarotase-like"/>
    <property type="match status" value="1"/>
</dbReference>
<evidence type="ECO:0000256" key="8">
    <source>
        <dbReference type="PIRNR" id="PIRNR005096"/>
    </source>
</evidence>
<feature type="binding site" evidence="10">
    <location>
        <position position="242"/>
    </location>
    <ligand>
        <name>beta-D-galactose</name>
        <dbReference type="ChEBI" id="CHEBI:27667"/>
    </ligand>
</feature>
<dbReference type="CDD" id="cd09019">
    <property type="entry name" value="galactose_mutarotase_like"/>
    <property type="match status" value="1"/>
</dbReference>
<evidence type="ECO:0000313" key="12">
    <source>
        <dbReference type="EMBL" id="NMD88797.1"/>
    </source>
</evidence>
<dbReference type="InterPro" id="IPR008183">
    <property type="entry name" value="Aldose_1/G6P_1-epimerase"/>
</dbReference>
<evidence type="ECO:0000313" key="15">
    <source>
        <dbReference type="Proteomes" id="UP000576225"/>
    </source>
</evidence>
<evidence type="ECO:0000256" key="5">
    <source>
        <dbReference type="ARBA" id="ARBA00014165"/>
    </source>
</evidence>
<feature type="binding site" evidence="11">
    <location>
        <begin position="78"/>
        <end position="79"/>
    </location>
    <ligand>
        <name>beta-D-galactose</name>
        <dbReference type="ChEBI" id="CHEBI:27667"/>
    </ligand>
</feature>
<dbReference type="RefSeq" id="WP_116883769.1">
    <property type="nucleotide sequence ID" value="NZ_CABMMC010000143.1"/>
</dbReference>
<evidence type="ECO:0000313" key="14">
    <source>
        <dbReference type="Proteomes" id="UP000245959"/>
    </source>
</evidence>
<evidence type="ECO:0000256" key="6">
    <source>
        <dbReference type="ARBA" id="ARBA00023235"/>
    </source>
</evidence>
<dbReference type="NCBIfam" id="NF008277">
    <property type="entry name" value="PRK11055.1"/>
    <property type="match status" value="1"/>
</dbReference>
<dbReference type="UniPathway" id="UPA00242"/>
<protein>
    <recommendedName>
        <fullName evidence="5 8">Aldose 1-epimerase</fullName>
        <ecNumber evidence="4 8">5.1.3.3</ecNumber>
    </recommendedName>
</protein>
<dbReference type="InterPro" id="IPR011013">
    <property type="entry name" value="Gal_mutarotase_sf_dom"/>
</dbReference>
<comment type="similarity">
    <text evidence="3 8">Belongs to the aldose epimerase family.</text>
</comment>
<dbReference type="AlphaFoldDB" id="A0A2U1B1L8"/>
<evidence type="ECO:0000313" key="13">
    <source>
        <dbReference type="EMBL" id="PVY42576.1"/>
    </source>
</evidence>
<dbReference type="Proteomes" id="UP000245959">
    <property type="component" value="Unassembled WGS sequence"/>
</dbReference>
<dbReference type="OrthoDB" id="9779408at2"/>
<dbReference type="PIRSF" id="PIRSF005096">
    <property type="entry name" value="GALM"/>
    <property type="match status" value="1"/>
</dbReference>
<dbReference type="EC" id="5.1.3.3" evidence="4 8"/>
<sequence length="344" mass="37794">MKIQDFFQLPDGRTARLYSLRNSSGFGADITDFGGAIVRLLTPDRNGKLVDVVLGFAEPADYIENGPFFGALIGRVANRISNGRFTLGGKTYQLELNDSNGKNTLHGGRCYGRRLWEAEVVDDYTLKLTLNSPDGDAGFPGNVKVEVVYHITEDNALSIAYSGTSDAPTVLSLTNHSYFNLNGEGAGECGDHSIMIQAGRRTEVDEFLAPTGRNPEVAGTFYDLRAGKSFAKIHEENPNCFDDNFVLSDEAESFKENVAVAWSDRTGIELACSTTAPGVQFYMGFFLDGTLRGKTESSYPQFSAFCLETQLWPDAVNHPEFPSARLNPGGEYKQYTVYKFGVRN</sequence>
<dbReference type="EMBL" id="JABAEW010000059">
    <property type="protein sequence ID" value="NMD88797.1"/>
    <property type="molecule type" value="Genomic_DNA"/>
</dbReference>
<dbReference type="GO" id="GO:0006006">
    <property type="term" value="P:glucose metabolic process"/>
    <property type="evidence" value="ECO:0007669"/>
    <property type="project" value="TreeGrafter"/>
</dbReference>
<organism evidence="13 14">
    <name type="scientific">Victivallis vadensis</name>
    <dbReference type="NCBI Taxonomy" id="172901"/>
    <lineage>
        <taxon>Bacteria</taxon>
        <taxon>Pseudomonadati</taxon>
        <taxon>Lentisphaerota</taxon>
        <taxon>Lentisphaeria</taxon>
        <taxon>Victivallales</taxon>
        <taxon>Victivallaceae</taxon>
        <taxon>Victivallis</taxon>
    </lineage>
</organism>
<dbReference type="GO" id="GO:0030246">
    <property type="term" value="F:carbohydrate binding"/>
    <property type="evidence" value="ECO:0007669"/>
    <property type="project" value="InterPro"/>
</dbReference>
<evidence type="ECO:0000256" key="9">
    <source>
        <dbReference type="PIRSR" id="PIRSR005096-1"/>
    </source>
</evidence>
<name>A0A2U1B1L8_9BACT</name>
<dbReference type="InterPro" id="IPR047215">
    <property type="entry name" value="Galactose_mutarotase-like"/>
</dbReference>
<accession>A0A2U1B1L8</accession>
<proteinExistence type="inferred from homology"/>
<keyword evidence="7 8" id="KW-0119">Carbohydrate metabolism</keyword>
<reference evidence="13 14" key="1">
    <citation type="submission" date="2018-04" db="EMBL/GenBank/DDBJ databases">
        <title>Genomic Encyclopedia of Type Strains, Phase IV (KMG-IV): sequencing the most valuable type-strain genomes for metagenomic binning, comparative biology and taxonomic classification.</title>
        <authorList>
            <person name="Goeker M."/>
        </authorList>
    </citation>
    <scope>NUCLEOTIDE SEQUENCE [LARGE SCALE GENOMIC DNA]</scope>
    <source>
        <strain evidence="13 14">DSM 14823</strain>
    </source>
</reference>
<dbReference type="InterPro" id="IPR015443">
    <property type="entry name" value="Aldose_1-epimerase"/>
</dbReference>
<dbReference type="Gene3D" id="2.70.98.10">
    <property type="match status" value="1"/>
</dbReference>
<keyword evidence="6 8" id="KW-0413">Isomerase</keyword>
<comment type="pathway">
    <text evidence="2 8">Carbohydrate metabolism; hexose metabolism.</text>
</comment>
<dbReference type="GO" id="GO:0033499">
    <property type="term" value="P:galactose catabolic process via UDP-galactose, Leloir pathway"/>
    <property type="evidence" value="ECO:0007669"/>
    <property type="project" value="TreeGrafter"/>
</dbReference>
<feature type="active site" description="Proton donor" evidence="9">
    <location>
        <position position="176"/>
    </location>
</feature>
<comment type="catalytic activity">
    <reaction evidence="1 8">
        <text>alpha-D-glucose = beta-D-glucose</text>
        <dbReference type="Rhea" id="RHEA:10264"/>
        <dbReference type="ChEBI" id="CHEBI:15903"/>
        <dbReference type="ChEBI" id="CHEBI:17925"/>
        <dbReference type="EC" id="5.1.3.3"/>
    </reaction>
</comment>
<feature type="active site" description="Proton acceptor" evidence="9">
    <location>
        <position position="308"/>
    </location>
</feature>
<dbReference type="EMBL" id="QEKH01000011">
    <property type="protein sequence ID" value="PVY42576.1"/>
    <property type="molecule type" value="Genomic_DNA"/>
</dbReference>
<evidence type="ECO:0000256" key="2">
    <source>
        <dbReference type="ARBA" id="ARBA00005028"/>
    </source>
</evidence>
<keyword evidence="14" id="KW-1185">Reference proteome</keyword>
<dbReference type="GeneID" id="78295081"/>
<gene>
    <name evidence="13" type="ORF">C8D82_11133</name>
    <name evidence="12" type="ORF">HF882_19615</name>
</gene>
<dbReference type="Proteomes" id="UP000576225">
    <property type="component" value="Unassembled WGS sequence"/>
</dbReference>
<reference evidence="12 15" key="2">
    <citation type="submission" date="2020-04" db="EMBL/GenBank/DDBJ databases">
        <authorList>
            <person name="Hitch T.C.A."/>
            <person name="Wylensek D."/>
            <person name="Clavel T."/>
        </authorList>
    </citation>
    <scope>NUCLEOTIDE SEQUENCE [LARGE SCALE GENOMIC DNA]</scope>
    <source>
        <strain evidence="12 15">COR2-253-APC-1A</strain>
    </source>
</reference>
<dbReference type="PANTHER" id="PTHR10091:SF0">
    <property type="entry name" value="GALACTOSE MUTAROTASE"/>
    <property type="match status" value="1"/>
</dbReference>
<dbReference type="InterPro" id="IPR018052">
    <property type="entry name" value="Ald1_epimerase_CS"/>
</dbReference>
<dbReference type="GO" id="GO:0004034">
    <property type="term" value="F:aldose 1-epimerase activity"/>
    <property type="evidence" value="ECO:0007669"/>
    <property type="project" value="UniProtKB-EC"/>
</dbReference>
<comment type="caution">
    <text evidence="13">The sequence shown here is derived from an EMBL/GenBank/DDBJ whole genome shotgun (WGS) entry which is preliminary data.</text>
</comment>
<feature type="binding site" evidence="11">
    <location>
        <begin position="176"/>
        <end position="178"/>
    </location>
    <ligand>
        <name>beta-D-galactose</name>
        <dbReference type="ChEBI" id="CHEBI:27667"/>
    </ligand>
</feature>
<evidence type="ECO:0000256" key="4">
    <source>
        <dbReference type="ARBA" id="ARBA00013185"/>
    </source>
</evidence>
<dbReference type="PROSITE" id="PS00545">
    <property type="entry name" value="ALDOSE_1_EPIMERASE"/>
    <property type="match status" value="1"/>
</dbReference>
<dbReference type="Pfam" id="PF01263">
    <property type="entry name" value="Aldose_epim"/>
    <property type="match status" value="1"/>
</dbReference>
<evidence type="ECO:0000256" key="10">
    <source>
        <dbReference type="PIRSR" id="PIRSR005096-2"/>
    </source>
</evidence>
<evidence type="ECO:0000256" key="1">
    <source>
        <dbReference type="ARBA" id="ARBA00001614"/>
    </source>
</evidence>